<dbReference type="InterPro" id="IPR006037">
    <property type="entry name" value="RCK_C"/>
</dbReference>
<accession>A0ABW3Y8R8</accession>
<dbReference type="InterPro" id="IPR050721">
    <property type="entry name" value="Trk_Ktr_HKT_K-transport"/>
</dbReference>
<evidence type="ECO:0000313" key="3">
    <source>
        <dbReference type="EMBL" id="MFD1319982.1"/>
    </source>
</evidence>
<keyword evidence="3" id="KW-0407">Ion channel</keyword>
<dbReference type="SUPFAM" id="SSF116726">
    <property type="entry name" value="TrkA C-terminal domain-like"/>
    <property type="match status" value="1"/>
</dbReference>
<dbReference type="PROSITE" id="PS51202">
    <property type="entry name" value="RCK_C"/>
    <property type="match status" value="1"/>
</dbReference>
<dbReference type="InterPro" id="IPR036291">
    <property type="entry name" value="NAD(P)-bd_dom_sf"/>
</dbReference>
<sequence>MSARRKKQLPAPGGVVVIGLGRIGANVALTLTQLGHDVLAIDSDPKVVQTMSEQLTHVVQADSTDETALRQLGVADFDRVMVALGSAVQASVLTVLALTEIEVSEIWARASSNAHAKILTAMGAAHVIFPEAEMGERIGHLIVSRMLDFVEIGPDFALAKTRVPRAMTGQPLAQLRLGERYGVTVIGVQGPDGKFAHTRPDTVLAPDSILIVEGAIDQVQAFSAMS</sequence>
<dbReference type="Gene3D" id="3.40.50.720">
    <property type="entry name" value="NAD(P)-binding Rossmann-like Domain"/>
    <property type="match status" value="1"/>
</dbReference>
<proteinExistence type="predicted"/>
<dbReference type="InterPro" id="IPR003148">
    <property type="entry name" value="RCK_N"/>
</dbReference>
<dbReference type="Gene3D" id="3.30.70.1450">
    <property type="entry name" value="Regulator of K+ conductance, C-terminal domain"/>
    <property type="match status" value="1"/>
</dbReference>
<keyword evidence="4" id="KW-1185">Reference proteome</keyword>
<dbReference type="Pfam" id="PF02080">
    <property type="entry name" value="TrkA_C"/>
    <property type="match status" value="1"/>
</dbReference>
<feature type="domain" description="RCK N-terminal" evidence="1">
    <location>
        <begin position="12"/>
        <end position="129"/>
    </location>
</feature>
<protein>
    <submittedName>
        <fullName evidence="3">Potassium channel family protein</fullName>
    </submittedName>
</protein>
<dbReference type="InterPro" id="IPR036721">
    <property type="entry name" value="RCK_C_sf"/>
</dbReference>
<dbReference type="GO" id="GO:0034220">
    <property type="term" value="P:monoatomic ion transmembrane transport"/>
    <property type="evidence" value="ECO:0007669"/>
    <property type="project" value="UniProtKB-KW"/>
</dbReference>
<dbReference type="PROSITE" id="PS51201">
    <property type="entry name" value="RCK_N"/>
    <property type="match status" value="1"/>
</dbReference>
<dbReference type="Proteomes" id="UP001597260">
    <property type="component" value="Unassembled WGS sequence"/>
</dbReference>
<feature type="domain" description="RCK C-terminal" evidence="2">
    <location>
        <begin position="144"/>
        <end position="226"/>
    </location>
</feature>
<evidence type="ECO:0000259" key="1">
    <source>
        <dbReference type="PROSITE" id="PS51201"/>
    </source>
</evidence>
<dbReference type="RefSeq" id="WP_377566502.1">
    <property type="nucleotide sequence ID" value="NZ_JBHTMP010000002.1"/>
</dbReference>
<gene>
    <name evidence="3" type="ORF">ACFQ4H_02640</name>
</gene>
<dbReference type="Pfam" id="PF02254">
    <property type="entry name" value="TrkA_N"/>
    <property type="match status" value="1"/>
</dbReference>
<dbReference type="PANTHER" id="PTHR43833">
    <property type="entry name" value="POTASSIUM CHANNEL PROTEIN 2-RELATED-RELATED"/>
    <property type="match status" value="1"/>
</dbReference>
<evidence type="ECO:0000313" key="4">
    <source>
        <dbReference type="Proteomes" id="UP001597260"/>
    </source>
</evidence>
<evidence type="ECO:0000259" key="2">
    <source>
        <dbReference type="PROSITE" id="PS51202"/>
    </source>
</evidence>
<reference evidence="4" key="1">
    <citation type="journal article" date="2019" name="Int. J. Syst. Evol. Microbiol.">
        <title>The Global Catalogue of Microorganisms (GCM) 10K type strain sequencing project: providing services to taxonomists for standard genome sequencing and annotation.</title>
        <authorList>
            <consortium name="The Broad Institute Genomics Platform"/>
            <consortium name="The Broad Institute Genome Sequencing Center for Infectious Disease"/>
            <person name="Wu L."/>
            <person name="Ma J."/>
        </authorList>
    </citation>
    <scope>NUCLEOTIDE SEQUENCE [LARGE SCALE GENOMIC DNA]</scope>
    <source>
        <strain evidence="4">JCM 31037</strain>
    </source>
</reference>
<dbReference type="EMBL" id="JBHTMP010000002">
    <property type="protein sequence ID" value="MFD1319982.1"/>
    <property type="molecule type" value="Genomic_DNA"/>
</dbReference>
<keyword evidence="3" id="KW-0406">Ion transport</keyword>
<organism evidence="3 4">
    <name type="scientific">Micromonospora sonneratiae</name>
    <dbReference type="NCBI Taxonomy" id="1184706"/>
    <lineage>
        <taxon>Bacteria</taxon>
        <taxon>Bacillati</taxon>
        <taxon>Actinomycetota</taxon>
        <taxon>Actinomycetes</taxon>
        <taxon>Micromonosporales</taxon>
        <taxon>Micromonosporaceae</taxon>
        <taxon>Micromonospora</taxon>
    </lineage>
</organism>
<comment type="caution">
    <text evidence="3">The sequence shown here is derived from an EMBL/GenBank/DDBJ whole genome shotgun (WGS) entry which is preliminary data.</text>
</comment>
<name>A0ABW3Y8R8_9ACTN</name>
<dbReference type="PANTHER" id="PTHR43833:SF7">
    <property type="entry name" value="KTR SYSTEM POTASSIUM UPTAKE PROTEIN C"/>
    <property type="match status" value="1"/>
</dbReference>
<keyword evidence="3" id="KW-0813">Transport</keyword>
<dbReference type="SUPFAM" id="SSF51735">
    <property type="entry name" value="NAD(P)-binding Rossmann-fold domains"/>
    <property type="match status" value="1"/>
</dbReference>